<dbReference type="PANTHER" id="PTHR13271">
    <property type="entry name" value="UNCHARACTERIZED PUTATIVE METHYLTRANSFERASE"/>
    <property type="match status" value="1"/>
</dbReference>
<feature type="region of interest" description="Disordered" evidence="1">
    <location>
        <begin position="1357"/>
        <end position="1388"/>
    </location>
</feature>
<dbReference type="Pfam" id="PF01419">
    <property type="entry name" value="Jacalin"/>
    <property type="match status" value="3"/>
</dbReference>
<evidence type="ECO:0000313" key="4">
    <source>
        <dbReference type="EMBL" id="POM76182.1"/>
    </source>
</evidence>
<sequence length="1492" mass="160942">MASAATSTEESATESTEASDATSVDSSASAPSSSAGSVPESTKVSEKPAMTVEDSIQLSESFGGPHGTNFSDQNFVNSGQTVSEISIHAGERLDGITMEISAPKTLTFTHGGTGGEQKTLKLGQGEYITSMEVHWNKNTVGTVITKDRTRIFYINFLTSAGNSLAGGTMTEQKMTVTAPEGFQLAGFFGREGKEIDSLGAIWAAIDLVTPPPKPSPTPVPTIESASGSAASTETSGSGSMAVFIPKNTQPVQLSESFGGPHGKQFSDQLAVTSGMTVSSVTIRGGERLDGVTLEVSSPKKMTFTHGGTGGDEKTLELEAGEYITSIEAHLDKKRGATRVFYLSLNTSKGNSISAGTQTEIKGSAQAPEGYQLVGFFGRFGDEIDLIGAVWASIAAVNETVSAPVPADEDIALSAVYGGPHGIAFSDIAKIALGQTLTSISPRSGERLNAITVGVSDPPGLTFNHGGAGGEETTLTLAPGEYINSMEIHWGKRRGRTRVFFVNFGTSEGKSISAGTKTEQNAKETAPEGFQLSGFFGRGEDEIYQLGAIWTRIEAKPLLLTDAMGTAWHGKIIRNWVGPTIGTPKDTACYRKTRPMDSKNVCPLGYGRDDDDCIVQCPMAYPVECLLECIPQNENCAMAVLSKIAAVAGVAFNAATAGVFGNVKTAYKGAKRVYMCAANVISVIKSLIYFFRFVQKTAPQGDTEKLLAVAYQSNVVLIDLPIAIYACMGKPAPPNMVWSGYALMTVQFIVKQTIINGDKIISSAKNVIDLIKNSTAQANSASSVTEVEDFIAANTSCGYELKKLTDRVIYAVNNVRNKTPNAAVDDIRVKISRSALVQHDIPRVTNNCMREMMVNKTKQAAFENRDLLRKTMGVIIDQLIDTSTTDMGKYVAEKEYMMEVTNFGLAVLGGLDPTGIMWMVSQFVQPICGPTSFIGEIDDGNLYDALGMWTVDEAFVGSYGSWTKKGDGVVSLIFESIDTEDVTVVISSGGDEYAKVDVGSGDTVKWSSTVSELQAKTLYLDRWRPGLFGLPGSGGGSLLLWVPQAAEAIILAEDRRKVTVNRNVLETFQAPIMIKSPLLEWITAHESSVTVAQDLINPVSSVASYGVDDRSIVAQSEIQTDAELVTLHSGAFLNGSYWLDHYDESDKLKLQEQIRTMQLSGTVKTTLALLAELAQGVKSEFYGYIQQLPTTISLPFSWDEKRREMLKHTTAFPILDDKLVTKFYADYVSPLAKEFPTIWPTDMSTLEKFQWAYSMVSSRAFKVANTQEPTLLPVIDMANHTVEKPAAHIVKTDSGSFQLIALRKVEKNEPVTISYGELSNAQLLCRYGFVLPTVVSSDSIHITSSELLNAFKACTQNSEDEEDEDDPPQIGKGKGKAKANPAKRRKLAHPENDDNSLFFSLHGDADQEFGLGDALLSFVMASNLPAEQLYDVLAVVLQEKDKHYSDLLSASDNGSSEMSAIHQLCQLERQVCRRILLGLMSLEEGSDSSDDEE</sequence>
<feature type="compositionally biased region" description="Pro residues" evidence="1">
    <location>
        <begin position="210"/>
        <end position="219"/>
    </location>
</feature>
<dbReference type="SMART" id="SM00915">
    <property type="entry name" value="Jacalin"/>
    <property type="match status" value="3"/>
</dbReference>
<proteinExistence type="predicted"/>
<dbReference type="CDD" id="cd10527">
    <property type="entry name" value="SET_LSMT"/>
    <property type="match status" value="1"/>
</dbReference>
<dbReference type="InterPro" id="IPR050600">
    <property type="entry name" value="SETD3_SETD6_MTase"/>
</dbReference>
<evidence type="ECO:0000313" key="5">
    <source>
        <dbReference type="Proteomes" id="UP000237271"/>
    </source>
</evidence>
<feature type="compositionally biased region" description="Acidic residues" evidence="1">
    <location>
        <begin position="1357"/>
        <end position="1366"/>
    </location>
</feature>
<dbReference type="Gene3D" id="2.100.10.30">
    <property type="entry name" value="Jacalin-like lectin domain"/>
    <property type="match status" value="3"/>
</dbReference>
<dbReference type="Gene3D" id="3.90.1410.10">
    <property type="entry name" value="set domain protein methyltransferase, domain 1"/>
    <property type="match status" value="1"/>
</dbReference>
<feature type="compositionally biased region" description="Low complexity" evidence="1">
    <location>
        <begin position="220"/>
        <end position="238"/>
    </location>
</feature>
<dbReference type="Proteomes" id="UP000237271">
    <property type="component" value="Unassembled WGS sequence"/>
</dbReference>
<evidence type="ECO:0008006" key="6">
    <source>
        <dbReference type="Google" id="ProtNLM"/>
    </source>
</evidence>
<feature type="domain" description="Jacalin-type lectin" evidence="3">
    <location>
        <begin position="410"/>
        <end position="551"/>
    </location>
</feature>
<accession>A0A2P4YED5</accession>
<evidence type="ECO:0000259" key="3">
    <source>
        <dbReference type="PROSITE" id="PS51752"/>
    </source>
</evidence>
<name>A0A2P4YED5_9STRA</name>
<dbReference type="InterPro" id="IPR046341">
    <property type="entry name" value="SET_dom_sf"/>
</dbReference>
<feature type="domain" description="Jacalin-type lectin" evidence="3">
    <location>
        <begin position="56"/>
        <end position="204"/>
    </location>
</feature>
<dbReference type="InterPro" id="IPR001229">
    <property type="entry name" value="Jacalin-like_lectin_dom"/>
</dbReference>
<dbReference type="InterPro" id="IPR001214">
    <property type="entry name" value="SET_dom"/>
</dbReference>
<dbReference type="PROSITE" id="PS51752">
    <property type="entry name" value="JACALIN_LECTIN"/>
    <property type="match status" value="3"/>
</dbReference>
<dbReference type="InterPro" id="IPR036404">
    <property type="entry name" value="Jacalin-like_lectin_dom_sf"/>
</dbReference>
<dbReference type="CDD" id="cd09615">
    <property type="entry name" value="Jacalin_EEP"/>
    <property type="match status" value="1"/>
</dbReference>
<feature type="domain" description="SET" evidence="2">
    <location>
        <begin position="1086"/>
        <end position="1315"/>
    </location>
</feature>
<feature type="region of interest" description="Disordered" evidence="1">
    <location>
        <begin position="210"/>
        <end position="238"/>
    </location>
</feature>
<dbReference type="SUPFAM" id="SSF82199">
    <property type="entry name" value="SET domain"/>
    <property type="match status" value="1"/>
</dbReference>
<feature type="compositionally biased region" description="Low complexity" evidence="1">
    <location>
        <begin position="1"/>
        <end position="41"/>
    </location>
</feature>
<keyword evidence="5" id="KW-1185">Reference proteome</keyword>
<feature type="region of interest" description="Disordered" evidence="1">
    <location>
        <begin position="1"/>
        <end position="48"/>
    </location>
</feature>
<dbReference type="SUPFAM" id="SSF51101">
    <property type="entry name" value="Mannose-binding lectins"/>
    <property type="match status" value="3"/>
</dbReference>
<gene>
    <name evidence="4" type="ORF">PHPALM_6610</name>
</gene>
<evidence type="ECO:0000256" key="1">
    <source>
        <dbReference type="SAM" id="MobiDB-lite"/>
    </source>
</evidence>
<dbReference type="PROSITE" id="PS50280">
    <property type="entry name" value="SET"/>
    <property type="match status" value="1"/>
</dbReference>
<comment type="caution">
    <text evidence="4">The sequence shown here is derived from an EMBL/GenBank/DDBJ whole genome shotgun (WGS) entry which is preliminary data.</text>
</comment>
<dbReference type="GO" id="GO:0016279">
    <property type="term" value="F:protein-lysine N-methyltransferase activity"/>
    <property type="evidence" value="ECO:0007669"/>
    <property type="project" value="TreeGrafter"/>
</dbReference>
<reference evidence="4 5" key="1">
    <citation type="journal article" date="2017" name="Genome Biol. Evol.">
        <title>Phytophthora megakarya and P. palmivora, closely related causal agents of cacao black pod rot, underwent increases in genome sizes and gene numbers by different mechanisms.</title>
        <authorList>
            <person name="Ali S.S."/>
            <person name="Shao J."/>
            <person name="Lary D.J."/>
            <person name="Kronmiller B."/>
            <person name="Shen D."/>
            <person name="Strem M.D."/>
            <person name="Amoako-Attah I."/>
            <person name="Akrofi A.Y."/>
            <person name="Begoude B.A."/>
            <person name="Ten Hoopen G.M."/>
            <person name="Coulibaly K."/>
            <person name="Kebe B.I."/>
            <person name="Melnick R.L."/>
            <person name="Guiltinan M.J."/>
            <person name="Tyler B.M."/>
            <person name="Meinhardt L.W."/>
            <person name="Bailey B.A."/>
        </authorList>
    </citation>
    <scope>NUCLEOTIDE SEQUENCE [LARGE SCALE GENOMIC DNA]</scope>
    <source>
        <strain evidence="5">sbr112.9</strain>
    </source>
</reference>
<protein>
    <recommendedName>
        <fullName evidence="6">Jacalin-type lectin domain-containing protein</fullName>
    </recommendedName>
</protein>
<organism evidence="4 5">
    <name type="scientific">Phytophthora palmivora</name>
    <dbReference type="NCBI Taxonomy" id="4796"/>
    <lineage>
        <taxon>Eukaryota</taxon>
        <taxon>Sar</taxon>
        <taxon>Stramenopiles</taxon>
        <taxon>Oomycota</taxon>
        <taxon>Peronosporomycetes</taxon>
        <taxon>Peronosporales</taxon>
        <taxon>Peronosporaceae</taxon>
        <taxon>Phytophthora</taxon>
    </lineage>
</organism>
<feature type="compositionally biased region" description="Basic residues" evidence="1">
    <location>
        <begin position="1372"/>
        <end position="1386"/>
    </location>
</feature>
<dbReference type="EMBL" id="NCKW01003514">
    <property type="protein sequence ID" value="POM76182.1"/>
    <property type="molecule type" value="Genomic_DNA"/>
</dbReference>
<evidence type="ECO:0000259" key="2">
    <source>
        <dbReference type="PROSITE" id="PS50280"/>
    </source>
</evidence>
<feature type="domain" description="Jacalin-type lectin" evidence="3">
    <location>
        <begin position="251"/>
        <end position="392"/>
    </location>
</feature>
<dbReference type="OrthoDB" id="441812at2759"/>